<gene>
    <name evidence="1" type="ORF">FA95DRAFT_1216184</name>
</gene>
<reference evidence="1" key="2">
    <citation type="journal article" date="2022" name="New Phytol.">
        <title>Evolutionary transition to the ectomycorrhizal habit in the genomes of a hyperdiverse lineage of mushroom-forming fungi.</title>
        <authorList>
            <person name="Looney B."/>
            <person name="Miyauchi S."/>
            <person name="Morin E."/>
            <person name="Drula E."/>
            <person name="Courty P.E."/>
            <person name="Kohler A."/>
            <person name="Kuo A."/>
            <person name="LaButti K."/>
            <person name="Pangilinan J."/>
            <person name="Lipzen A."/>
            <person name="Riley R."/>
            <person name="Andreopoulos W."/>
            <person name="He G."/>
            <person name="Johnson J."/>
            <person name="Nolan M."/>
            <person name="Tritt A."/>
            <person name="Barry K.W."/>
            <person name="Grigoriev I.V."/>
            <person name="Nagy L.G."/>
            <person name="Hibbett D."/>
            <person name="Henrissat B."/>
            <person name="Matheny P.B."/>
            <person name="Labbe J."/>
            <person name="Martin F.M."/>
        </authorList>
    </citation>
    <scope>NUCLEOTIDE SEQUENCE</scope>
    <source>
        <strain evidence="1">FP105234-sp</strain>
    </source>
</reference>
<comment type="caution">
    <text evidence="1">The sequence shown here is derived from an EMBL/GenBank/DDBJ whole genome shotgun (WGS) entry which is preliminary data.</text>
</comment>
<evidence type="ECO:0000313" key="2">
    <source>
        <dbReference type="Proteomes" id="UP000814033"/>
    </source>
</evidence>
<reference evidence="1" key="1">
    <citation type="submission" date="2021-02" db="EMBL/GenBank/DDBJ databases">
        <authorList>
            <consortium name="DOE Joint Genome Institute"/>
            <person name="Ahrendt S."/>
            <person name="Looney B.P."/>
            <person name="Miyauchi S."/>
            <person name="Morin E."/>
            <person name="Drula E."/>
            <person name="Courty P.E."/>
            <person name="Chicoki N."/>
            <person name="Fauchery L."/>
            <person name="Kohler A."/>
            <person name="Kuo A."/>
            <person name="Labutti K."/>
            <person name="Pangilinan J."/>
            <person name="Lipzen A."/>
            <person name="Riley R."/>
            <person name="Andreopoulos W."/>
            <person name="He G."/>
            <person name="Johnson J."/>
            <person name="Barry K.W."/>
            <person name="Grigoriev I.V."/>
            <person name="Nagy L."/>
            <person name="Hibbett D."/>
            <person name="Henrissat B."/>
            <person name="Matheny P.B."/>
            <person name="Labbe J."/>
            <person name="Martin F."/>
        </authorList>
    </citation>
    <scope>NUCLEOTIDE SEQUENCE</scope>
    <source>
        <strain evidence="1">FP105234-sp</strain>
    </source>
</reference>
<proteinExistence type="predicted"/>
<name>A0ACB8RTF5_9AGAM</name>
<sequence>MQDVRGDSAYDSYAPNWQQYNSAATCVLNMLRSRVIRSILLPAHSALFLPAGSLNGSCLLLSDLEHPPYVPRGQPGVNTFSWSLIRRRCMSKACPRACSLVSVRECRPAASAPRYLTERRPIAKQLAHCYRARLGIQAGLNTTTHTWAALNIDDTRILFSVRYEAASVSARNAQ</sequence>
<accession>A0ACB8RTF5</accession>
<keyword evidence="2" id="KW-1185">Reference proteome</keyword>
<dbReference type="Proteomes" id="UP000814033">
    <property type="component" value="Unassembled WGS sequence"/>
</dbReference>
<organism evidence="1 2">
    <name type="scientific">Auriscalpium vulgare</name>
    <dbReference type="NCBI Taxonomy" id="40419"/>
    <lineage>
        <taxon>Eukaryota</taxon>
        <taxon>Fungi</taxon>
        <taxon>Dikarya</taxon>
        <taxon>Basidiomycota</taxon>
        <taxon>Agaricomycotina</taxon>
        <taxon>Agaricomycetes</taxon>
        <taxon>Russulales</taxon>
        <taxon>Auriscalpiaceae</taxon>
        <taxon>Auriscalpium</taxon>
    </lineage>
</organism>
<evidence type="ECO:0000313" key="1">
    <source>
        <dbReference type="EMBL" id="KAI0047574.1"/>
    </source>
</evidence>
<dbReference type="EMBL" id="MU275902">
    <property type="protein sequence ID" value="KAI0047574.1"/>
    <property type="molecule type" value="Genomic_DNA"/>
</dbReference>
<protein>
    <submittedName>
        <fullName evidence="1">Uncharacterized protein</fullName>
    </submittedName>
</protein>